<evidence type="ECO:0000256" key="3">
    <source>
        <dbReference type="SAM" id="MobiDB-lite"/>
    </source>
</evidence>
<dbReference type="SMR" id="A2FQS1"/>
<dbReference type="Gene3D" id="1.10.1820.10">
    <property type="entry name" value="protein kinase ck2 holoenzyme, chain C, domain 1"/>
    <property type="match status" value="1"/>
</dbReference>
<proteinExistence type="inferred from homology"/>
<keyword evidence="5" id="KW-1185">Reference proteome</keyword>
<sequence>MSGPRFQHSDQGKFAKHSVISDTESSDDSDKDSLSWIDSFLDQPGSDWFCRIPETYINDGFNVYGLGLNAPHEKLAFKQILGKVSESSDSFDSDSEDEIEKCAENLYGQIHARYIYTDEGMSEMIQKFKEGVFGICPRYSCNGHHLLPIGLTDKPGVSTVKLYCCHCKQLYHPDPEHAVIDGAFFTRSFPPYLLLELSTKDKKGVHQTEPSMFTSESQSAARVFVK</sequence>
<reference evidence="4" key="2">
    <citation type="journal article" date="2007" name="Science">
        <title>Draft genome sequence of the sexually transmitted pathogen Trichomonas vaginalis.</title>
        <authorList>
            <person name="Carlton J.M."/>
            <person name="Hirt R.P."/>
            <person name="Silva J.C."/>
            <person name="Delcher A.L."/>
            <person name="Schatz M."/>
            <person name="Zhao Q."/>
            <person name="Wortman J.R."/>
            <person name="Bidwell S.L."/>
            <person name="Alsmark U.C.M."/>
            <person name="Besteiro S."/>
            <person name="Sicheritz-Ponten T."/>
            <person name="Noel C.J."/>
            <person name="Dacks J.B."/>
            <person name="Foster P.G."/>
            <person name="Simillion C."/>
            <person name="Van de Peer Y."/>
            <person name="Miranda-Saavedra D."/>
            <person name="Barton G.J."/>
            <person name="Westrop G.D."/>
            <person name="Mueller S."/>
            <person name="Dessi D."/>
            <person name="Fiori P.L."/>
            <person name="Ren Q."/>
            <person name="Paulsen I."/>
            <person name="Zhang H."/>
            <person name="Bastida-Corcuera F.D."/>
            <person name="Simoes-Barbosa A."/>
            <person name="Brown M.T."/>
            <person name="Hayes R.D."/>
            <person name="Mukherjee M."/>
            <person name="Okumura C.Y."/>
            <person name="Schneider R."/>
            <person name="Smith A.J."/>
            <person name="Vanacova S."/>
            <person name="Villalvazo M."/>
            <person name="Haas B.J."/>
            <person name="Pertea M."/>
            <person name="Feldblyum T.V."/>
            <person name="Utterback T.R."/>
            <person name="Shu C.L."/>
            <person name="Osoegawa K."/>
            <person name="de Jong P.J."/>
            <person name="Hrdy I."/>
            <person name="Horvathova L."/>
            <person name="Zubacova Z."/>
            <person name="Dolezal P."/>
            <person name="Malik S.B."/>
            <person name="Logsdon J.M. Jr."/>
            <person name="Henze K."/>
            <person name="Gupta A."/>
            <person name="Wang C.C."/>
            <person name="Dunne R.L."/>
            <person name="Upcroft J.A."/>
            <person name="Upcroft P."/>
            <person name="White O."/>
            <person name="Salzberg S.L."/>
            <person name="Tang P."/>
            <person name="Chiu C.-H."/>
            <person name="Lee Y.-S."/>
            <person name="Embley T.M."/>
            <person name="Coombs G.H."/>
            <person name="Mottram J.C."/>
            <person name="Tachezy J."/>
            <person name="Fraser-Liggett C.M."/>
            <person name="Johnson P.J."/>
        </authorList>
    </citation>
    <scope>NUCLEOTIDE SEQUENCE [LARGE SCALE GENOMIC DNA]</scope>
    <source>
        <strain evidence="4">G3</strain>
    </source>
</reference>
<dbReference type="OrthoDB" id="3971593at2759"/>
<dbReference type="GO" id="GO:0019887">
    <property type="term" value="F:protein kinase regulator activity"/>
    <property type="evidence" value="ECO:0000318"/>
    <property type="project" value="GO_Central"/>
</dbReference>
<dbReference type="Gene3D" id="2.20.25.20">
    <property type="match status" value="1"/>
</dbReference>
<comment type="subunit">
    <text evidence="2">Tetramer of two alpha and two beta subunits.</text>
</comment>
<dbReference type="PANTHER" id="PTHR11740:SF0">
    <property type="entry name" value="CASEIN KINASE II SUBUNIT BETA"/>
    <property type="match status" value="1"/>
</dbReference>
<evidence type="ECO:0000313" key="4">
    <source>
        <dbReference type="EMBL" id="EAX92742.1"/>
    </source>
</evidence>
<dbReference type="InterPro" id="IPR035991">
    <property type="entry name" value="Casein_kinase_II_beta-like"/>
</dbReference>
<reference evidence="4" key="1">
    <citation type="submission" date="2006-10" db="EMBL/GenBank/DDBJ databases">
        <authorList>
            <person name="Amadeo P."/>
            <person name="Zhao Q."/>
            <person name="Wortman J."/>
            <person name="Fraser-Liggett C."/>
            <person name="Carlton J."/>
        </authorList>
    </citation>
    <scope>NUCLEOTIDE SEQUENCE</scope>
    <source>
        <strain evidence="4">G3</strain>
    </source>
</reference>
<dbReference type="VEuPathDB" id="TrichDB:TVAGG3_0479030"/>
<dbReference type="SUPFAM" id="SSF57798">
    <property type="entry name" value="Casein kinase II beta subunit"/>
    <property type="match status" value="1"/>
</dbReference>
<dbReference type="eggNOG" id="KOG3092">
    <property type="taxonomic scope" value="Eukaryota"/>
</dbReference>
<dbReference type="STRING" id="5722.A2FQS1"/>
<evidence type="ECO:0000256" key="1">
    <source>
        <dbReference type="ARBA" id="ARBA00006941"/>
    </source>
</evidence>
<comment type="similarity">
    <text evidence="1 2">Belongs to the casein kinase 2 subunit beta family.</text>
</comment>
<protein>
    <recommendedName>
        <fullName evidence="2">Casein kinase II subunit beta</fullName>
        <shortName evidence="2">CK II beta</shortName>
    </recommendedName>
</protein>
<organism evidence="4 5">
    <name type="scientific">Trichomonas vaginalis (strain ATCC PRA-98 / G3)</name>
    <dbReference type="NCBI Taxonomy" id="412133"/>
    <lineage>
        <taxon>Eukaryota</taxon>
        <taxon>Metamonada</taxon>
        <taxon>Parabasalia</taxon>
        <taxon>Trichomonadida</taxon>
        <taxon>Trichomonadidae</taxon>
        <taxon>Trichomonas</taxon>
    </lineage>
</organism>
<name>A2FQS1_TRIV3</name>
<evidence type="ECO:0000256" key="2">
    <source>
        <dbReference type="RuleBase" id="RU361268"/>
    </source>
</evidence>
<dbReference type="KEGG" id="tva:4750455"/>
<dbReference type="RefSeq" id="XP_001305672.1">
    <property type="nucleotide sequence ID" value="XM_001305671.1"/>
</dbReference>
<dbReference type="InterPro" id="IPR000704">
    <property type="entry name" value="Casein_kinase_II_reg-sub"/>
</dbReference>
<evidence type="ECO:0000313" key="5">
    <source>
        <dbReference type="Proteomes" id="UP000001542"/>
    </source>
</evidence>
<dbReference type="FunFam" id="2.20.25.20:FF:000001">
    <property type="entry name" value="Casein kinase II subunit beta"/>
    <property type="match status" value="1"/>
</dbReference>
<dbReference type="InParanoid" id="A2FQS1"/>
<dbReference type="SMART" id="SM01085">
    <property type="entry name" value="CK_II_beta"/>
    <property type="match status" value="1"/>
</dbReference>
<dbReference type="VEuPathDB" id="TrichDB:TVAG_334450"/>
<gene>
    <name evidence="4" type="ORF">TVAG_334450</name>
</gene>
<accession>A2FQS1</accession>
<dbReference type="Proteomes" id="UP000001542">
    <property type="component" value="Unassembled WGS sequence"/>
</dbReference>
<dbReference type="AlphaFoldDB" id="A2FQS1"/>
<dbReference type="EMBL" id="DS113949">
    <property type="protein sequence ID" value="EAX92742.1"/>
    <property type="molecule type" value="Genomic_DNA"/>
</dbReference>
<dbReference type="Pfam" id="PF01214">
    <property type="entry name" value="CK_II_beta"/>
    <property type="match status" value="1"/>
</dbReference>
<dbReference type="PANTHER" id="PTHR11740">
    <property type="entry name" value="CASEIN KINASE II SUBUNIT BETA"/>
    <property type="match status" value="1"/>
</dbReference>
<feature type="region of interest" description="Disordered" evidence="3">
    <location>
        <begin position="1"/>
        <end position="31"/>
    </location>
</feature>
<dbReference type="GO" id="GO:0005956">
    <property type="term" value="C:protein kinase CK2 complex"/>
    <property type="evidence" value="ECO:0000318"/>
    <property type="project" value="GO_Central"/>
</dbReference>
<dbReference type="PRINTS" id="PR00472">
    <property type="entry name" value="CASNKINASEII"/>
</dbReference>
<dbReference type="FunFam" id="1.10.1820.10:FF:000006">
    <property type="entry name" value="Casein kinase II subunit beta"/>
    <property type="match status" value="1"/>
</dbReference>
<dbReference type="InterPro" id="IPR016149">
    <property type="entry name" value="Casein_kin_II_reg-sub_N"/>
</dbReference>
<dbReference type="GO" id="GO:0005737">
    <property type="term" value="C:cytoplasm"/>
    <property type="evidence" value="ECO:0000318"/>
    <property type="project" value="GO_Central"/>
</dbReference>